<dbReference type="GO" id="GO:0017118">
    <property type="term" value="F:lipoyltransferase activity"/>
    <property type="evidence" value="ECO:0007669"/>
    <property type="project" value="TreeGrafter"/>
</dbReference>
<keyword evidence="4 9" id="KW-0436">Ligase</keyword>
<keyword evidence="6" id="KW-0067">ATP-binding</keyword>
<dbReference type="SUPFAM" id="SSF82649">
    <property type="entry name" value="SufE/NifU"/>
    <property type="match status" value="1"/>
</dbReference>
<dbReference type="Pfam" id="PF10437">
    <property type="entry name" value="Lip_prot_lig_C"/>
    <property type="match status" value="1"/>
</dbReference>
<dbReference type="CDD" id="cd16443">
    <property type="entry name" value="LplA"/>
    <property type="match status" value="1"/>
</dbReference>
<comment type="catalytic activity">
    <reaction evidence="7">
        <text>L-lysyl-[lipoyl-carrier protein] + (R)-lipoate + ATP = N(6)-[(R)-lipoyl]-L-lysyl-[lipoyl-carrier protein] + AMP + diphosphate + H(+)</text>
        <dbReference type="Rhea" id="RHEA:49288"/>
        <dbReference type="Rhea" id="RHEA-COMP:10500"/>
        <dbReference type="Rhea" id="RHEA-COMP:10502"/>
        <dbReference type="ChEBI" id="CHEBI:15378"/>
        <dbReference type="ChEBI" id="CHEBI:29969"/>
        <dbReference type="ChEBI" id="CHEBI:30616"/>
        <dbReference type="ChEBI" id="CHEBI:33019"/>
        <dbReference type="ChEBI" id="CHEBI:83088"/>
        <dbReference type="ChEBI" id="CHEBI:83099"/>
        <dbReference type="ChEBI" id="CHEBI:456215"/>
        <dbReference type="EC" id="6.3.1.20"/>
    </reaction>
</comment>
<dbReference type="Proteomes" id="UP000014984">
    <property type="component" value="Chromosome"/>
</dbReference>
<comment type="pathway">
    <text evidence="1">Protein modification; protein lipoylation via exogenous pathway; protein N(6)-(lipoyl)lysine from lipoate: step 2/2.</text>
</comment>
<dbReference type="eggNOG" id="COG0095">
    <property type="taxonomic scope" value="Bacteria"/>
</dbReference>
<dbReference type="EC" id="6.3.1.20" evidence="3"/>
<gene>
    <name evidence="9" type="primary">lplA</name>
    <name evidence="9" type="ORF">STAIW_v1c10420</name>
</gene>
<dbReference type="EMBL" id="CP005074">
    <property type="protein sequence ID" value="AGR41625.1"/>
    <property type="molecule type" value="Genomic_DNA"/>
</dbReference>
<dbReference type="PANTHER" id="PTHR12561">
    <property type="entry name" value="LIPOATE-PROTEIN LIGASE"/>
    <property type="match status" value="1"/>
</dbReference>
<dbReference type="SUPFAM" id="SSF55681">
    <property type="entry name" value="Class II aaRS and biotin synthetases"/>
    <property type="match status" value="1"/>
</dbReference>
<dbReference type="GO" id="GO:0016979">
    <property type="term" value="F:lipoate-protein ligase activity"/>
    <property type="evidence" value="ECO:0007669"/>
    <property type="project" value="UniProtKB-EC"/>
</dbReference>
<evidence type="ECO:0000256" key="3">
    <source>
        <dbReference type="ARBA" id="ARBA00012367"/>
    </source>
</evidence>
<dbReference type="NCBIfam" id="TIGR00545">
    <property type="entry name" value="lipoyltrans"/>
    <property type="match status" value="1"/>
</dbReference>
<dbReference type="OrthoDB" id="9788148at2"/>
<evidence type="ECO:0000313" key="10">
    <source>
        <dbReference type="Proteomes" id="UP000014984"/>
    </source>
</evidence>
<dbReference type="PROSITE" id="PS51733">
    <property type="entry name" value="BPL_LPL_CATALYTIC"/>
    <property type="match status" value="1"/>
</dbReference>
<dbReference type="KEGG" id="stai:STAIW_v1c10420"/>
<dbReference type="InterPro" id="IPR004143">
    <property type="entry name" value="BPL_LPL_catalytic"/>
</dbReference>
<keyword evidence="5" id="KW-0547">Nucleotide-binding</keyword>
<reference evidence="9 10" key="1">
    <citation type="journal article" date="2013" name="Genome Biol. Evol.">
        <title>Comparison of metabolic capacities and inference of gene content evolution in mosquito-associated Spiroplasma diminutum and S. taiwanense.</title>
        <authorList>
            <person name="Lo W.S."/>
            <person name="Ku C."/>
            <person name="Chen L.L."/>
            <person name="Chang T.H."/>
            <person name="Kuo C.H."/>
        </authorList>
    </citation>
    <scope>NUCLEOTIDE SEQUENCE [LARGE SCALE GENOMIC DNA]</scope>
    <source>
        <strain evidence="9">CT-1</strain>
    </source>
</reference>
<evidence type="ECO:0000256" key="4">
    <source>
        <dbReference type="ARBA" id="ARBA00022598"/>
    </source>
</evidence>
<evidence type="ECO:0000256" key="5">
    <source>
        <dbReference type="ARBA" id="ARBA00022741"/>
    </source>
</evidence>
<dbReference type="UniPathway" id="UPA00537">
    <property type="reaction ID" value="UER00594"/>
</dbReference>
<evidence type="ECO:0000256" key="6">
    <source>
        <dbReference type="ARBA" id="ARBA00022840"/>
    </source>
</evidence>
<evidence type="ECO:0000313" key="9">
    <source>
        <dbReference type="EMBL" id="AGR41625.1"/>
    </source>
</evidence>
<comment type="pathway">
    <text evidence="2">Protein modification; protein lipoylation via exogenous pathway; protein N(6)-(lipoyl)lysine from lipoate: step 1/2.</text>
</comment>
<dbReference type="STRING" id="1276220.STAIW_v1c10420"/>
<dbReference type="PANTHER" id="PTHR12561:SF3">
    <property type="entry name" value="LIPOYLTRANSFERASE 1, MITOCHONDRIAL"/>
    <property type="match status" value="1"/>
</dbReference>
<dbReference type="PATRIC" id="fig|1276220.3.peg.1059"/>
<accession>S5MIA0</accession>
<dbReference type="GO" id="GO:0005737">
    <property type="term" value="C:cytoplasm"/>
    <property type="evidence" value="ECO:0007669"/>
    <property type="project" value="TreeGrafter"/>
</dbReference>
<dbReference type="Pfam" id="PF21948">
    <property type="entry name" value="LplA-B_cat"/>
    <property type="match status" value="1"/>
</dbReference>
<dbReference type="HOGENOM" id="CLU_022986_0_2_14"/>
<dbReference type="InterPro" id="IPR004562">
    <property type="entry name" value="LipoylTrfase_LipoateP_Ligase"/>
</dbReference>
<sequence>MLIFKTSCVDPKYNLATEEYLVKSKKYKEPILFLWQNDNTIVIGKNQNVAWEINLQNAERDSVNIIRRNTGGGTVFQDLGNMNFSIIYTDIENKGVSLFSSMLSPVINTLNELGAPAVFSGRNDIELNGKKISGNAMWKYEDRFLQHGTVLFNANLDRLAQYLTVDRAKIIAKNIQSISARVTNVNSEIEEKIEISYFMDKLIETYKKMDVVNPLVLEKDDLAAIDKLFREKFSNPDWTFAKNADFDYRNKKRIEGKGTVEVLLQIEKNIIKNAQIYGDFLGFKGTEELENKLINVQYKASEVEKVLNETDIVGIFGANFVVQDILDLLIQ</sequence>
<protein>
    <recommendedName>
        <fullName evidence="3">lipoate--protein ligase</fullName>
        <ecNumber evidence="3">6.3.1.20</ecNumber>
    </recommendedName>
</protein>
<name>S5MIA0_9MOLU</name>
<evidence type="ECO:0000256" key="7">
    <source>
        <dbReference type="ARBA" id="ARBA00048037"/>
    </source>
</evidence>
<evidence type="ECO:0000256" key="1">
    <source>
        <dbReference type="ARBA" id="ARBA00005085"/>
    </source>
</evidence>
<evidence type="ECO:0000256" key="2">
    <source>
        <dbReference type="ARBA" id="ARBA00005124"/>
    </source>
</evidence>
<dbReference type="Gene3D" id="3.30.930.10">
    <property type="entry name" value="Bira Bifunctional Protein, Domain 2"/>
    <property type="match status" value="1"/>
</dbReference>
<organism evidence="9 10">
    <name type="scientific">Spiroplasma taiwanense CT-1</name>
    <dbReference type="NCBI Taxonomy" id="1276220"/>
    <lineage>
        <taxon>Bacteria</taxon>
        <taxon>Bacillati</taxon>
        <taxon>Mycoplasmatota</taxon>
        <taxon>Mollicutes</taxon>
        <taxon>Entomoplasmatales</taxon>
        <taxon>Spiroplasmataceae</taxon>
        <taxon>Spiroplasma</taxon>
    </lineage>
</organism>
<dbReference type="GO" id="GO:0009249">
    <property type="term" value="P:protein lipoylation"/>
    <property type="evidence" value="ECO:0007669"/>
    <property type="project" value="InterPro"/>
</dbReference>
<dbReference type="InterPro" id="IPR019491">
    <property type="entry name" value="Lipoate_protein_ligase_C"/>
</dbReference>
<dbReference type="RefSeq" id="WP_020834764.1">
    <property type="nucleotide sequence ID" value="NC_021846.1"/>
</dbReference>
<feature type="domain" description="BPL/LPL catalytic" evidence="8">
    <location>
        <begin position="26"/>
        <end position="214"/>
    </location>
</feature>
<evidence type="ECO:0000259" key="8">
    <source>
        <dbReference type="PROSITE" id="PS51733"/>
    </source>
</evidence>
<proteinExistence type="predicted"/>
<dbReference type="GO" id="GO:0005524">
    <property type="term" value="F:ATP binding"/>
    <property type="evidence" value="ECO:0007669"/>
    <property type="project" value="UniProtKB-KW"/>
</dbReference>
<dbReference type="InterPro" id="IPR045864">
    <property type="entry name" value="aa-tRNA-synth_II/BPL/LPL"/>
</dbReference>
<dbReference type="Gene3D" id="3.30.390.50">
    <property type="entry name" value="CO dehydrogenase flavoprotein, C-terminal domain"/>
    <property type="match status" value="1"/>
</dbReference>
<keyword evidence="10" id="KW-1185">Reference proteome</keyword>
<dbReference type="AlphaFoldDB" id="S5MIA0"/>